<sequence>MAATLLGGLAVLSFEIPHWAAANVLTSLYGTAAGGWSRTPGAETNPGPTLVVYVGDNVTVHMVSEDNADHGVFIDFNDDGHIEPGTDVSSPTGLDVTFSFIVPAAPGQHYYYCSIHSPNAAGHYAPGGLMDGVLQVVASPSATFAAPGPTTSWTGGTTHNVTFDLTASDPPTSLTIWVNFSYSGGAQGGTIVGPIPGTANPNTVAWATPAFSAMDVRMSVTARDTNGAQGTSSSAPFEVDSTPPTIGTRLPAPNAANVPLNANVVVTWSEGMATAVSGSTSSFAVQRLSDGAWIAGAVSWSSDGTQMTFSPTPRFDPSTMYRVVVNGSARDDSDPGNRFAGPDSWPFTTGTGVDTTPPTILNVAANPTAQVTGATVSIRADAMDDVAVASVSAHVQGPGFDANLTMVYGGGTSWYANRTYGTQGNYSFTAWAVDGTGNAASRSGFFSITAAPVPAPTGVLAHVLSDGTIHVIWSPVTGGTIAGYNIYRATAATGPFARLTPTPLPSSGPAFYIDRTAQPGVMYYYVVRAVDVNGQESPPSAVVTARVPGTAIAPAPDNMLTIVAGGAVAVAGIAIAILWWRKKK</sequence>
<dbReference type="Gene3D" id="2.60.40.10">
    <property type="entry name" value="Immunoglobulins"/>
    <property type="match status" value="1"/>
</dbReference>
<dbReference type="Pfam" id="PF13205">
    <property type="entry name" value="Big_5"/>
    <property type="match status" value="1"/>
</dbReference>
<evidence type="ECO:0000313" key="6">
    <source>
        <dbReference type="Proteomes" id="UP000316292"/>
    </source>
</evidence>
<dbReference type="SUPFAM" id="SSF49503">
    <property type="entry name" value="Cupredoxins"/>
    <property type="match status" value="1"/>
</dbReference>
<dbReference type="InterPro" id="IPR008972">
    <property type="entry name" value="Cupredoxin"/>
</dbReference>
<feature type="region of interest" description="Disordered" evidence="2">
    <location>
        <begin position="328"/>
        <end position="349"/>
    </location>
</feature>
<dbReference type="Proteomes" id="UP000316292">
    <property type="component" value="Unassembled WGS sequence"/>
</dbReference>
<organism evidence="5 6">
    <name type="scientific">Eiseniibacteriota bacterium</name>
    <dbReference type="NCBI Taxonomy" id="2212470"/>
    <lineage>
        <taxon>Bacteria</taxon>
        <taxon>Candidatus Eiseniibacteriota</taxon>
    </lineage>
</organism>
<dbReference type="AlphaFoldDB" id="A0A538SI62"/>
<dbReference type="InterPro" id="IPR036116">
    <property type="entry name" value="FN3_sf"/>
</dbReference>
<evidence type="ECO:0000256" key="1">
    <source>
        <dbReference type="ARBA" id="ARBA00022729"/>
    </source>
</evidence>
<dbReference type="InterPro" id="IPR032812">
    <property type="entry name" value="SbsA_Ig"/>
</dbReference>
<dbReference type="SUPFAM" id="SSF49265">
    <property type="entry name" value="Fibronectin type III"/>
    <property type="match status" value="1"/>
</dbReference>
<dbReference type="Gene3D" id="2.60.40.420">
    <property type="entry name" value="Cupredoxins - blue copper proteins"/>
    <property type="match status" value="1"/>
</dbReference>
<dbReference type="InterPro" id="IPR013783">
    <property type="entry name" value="Ig-like_fold"/>
</dbReference>
<dbReference type="PROSITE" id="PS50853">
    <property type="entry name" value="FN3"/>
    <property type="match status" value="1"/>
</dbReference>
<keyword evidence="3" id="KW-1133">Transmembrane helix</keyword>
<evidence type="ECO:0000313" key="5">
    <source>
        <dbReference type="EMBL" id="TMQ51072.1"/>
    </source>
</evidence>
<dbReference type="Gene3D" id="2.60.40.3710">
    <property type="match status" value="1"/>
</dbReference>
<dbReference type="CDD" id="cd00063">
    <property type="entry name" value="FN3"/>
    <property type="match status" value="1"/>
</dbReference>
<gene>
    <name evidence="5" type="ORF">E6K71_00880</name>
</gene>
<keyword evidence="3" id="KW-0812">Transmembrane</keyword>
<proteinExistence type="predicted"/>
<feature type="transmembrane region" description="Helical" evidence="3">
    <location>
        <begin position="559"/>
        <end position="580"/>
    </location>
</feature>
<reference evidence="5 6" key="1">
    <citation type="journal article" date="2019" name="Nat. Microbiol.">
        <title>Mediterranean grassland soil C-N compound turnover is dependent on rainfall and depth, and is mediated by genomically divergent microorganisms.</title>
        <authorList>
            <person name="Diamond S."/>
            <person name="Andeer P.F."/>
            <person name="Li Z."/>
            <person name="Crits-Christoph A."/>
            <person name="Burstein D."/>
            <person name="Anantharaman K."/>
            <person name="Lane K.R."/>
            <person name="Thomas B.C."/>
            <person name="Pan C."/>
            <person name="Northen T.R."/>
            <person name="Banfield J.F."/>
        </authorList>
    </citation>
    <scope>NUCLEOTIDE SEQUENCE [LARGE SCALE GENOMIC DNA]</scope>
    <source>
        <strain evidence="5">WS_1</strain>
    </source>
</reference>
<keyword evidence="3" id="KW-0472">Membrane</keyword>
<comment type="caution">
    <text evidence="5">The sequence shown here is derived from an EMBL/GenBank/DDBJ whole genome shotgun (WGS) entry which is preliminary data.</text>
</comment>
<accession>A0A538SI62</accession>
<evidence type="ECO:0000259" key="4">
    <source>
        <dbReference type="PROSITE" id="PS50853"/>
    </source>
</evidence>
<protein>
    <recommendedName>
        <fullName evidence="4">Fibronectin type-III domain-containing protein</fullName>
    </recommendedName>
</protein>
<evidence type="ECO:0000256" key="2">
    <source>
        <dbReference type="SAM" id="MobiDB-lite"/>
    </source>
</evidence>
<dbReference type="InterPro" id="IPR003961">
    <property type="entry name" value="FN3_dom"/>
</dbReference>
<dbReference type="EMBL" id="VBOR01000022">
    <property type="protein sequence ID" value="TMQ51072.1"/>
    <property type="molecule type" value="Genomic_DNA"/>
</dbReference>
<evidence type="ECO:0000256" key="3">
    <source>
        <dbReference type="SAM" id="Phobius"/>
    </source>
</evidence>
<name>A0A538SI62_UNCEI</name>
<keyword evidence="1" id="KW-0732">Signal</keyword>
<feature type="domain" description="Fibronectin type-III" evidence="4">
    <location>
        <begin position="455"/>
        <end position="550"/>
    </location>
</feature>